<evidence type="ECO:0000256" key="6">
    <source>
        <dbReference type="ARBA" id="ARBA00022723"/>
    </source>
</evidence>
<keyword evidence="17" id="KW-1185">Reference proteome</keyword>
<evidence type="ECO:0000313" key="16">
    <source>
        <dbReference type="EMBL" id="QDU44221.1"/>
    </source>
</evidence>
<feature type="binding site" evidence="12">
    <location>
        <position position="290"/>
    </location>
    <ligand>
        <name>Mg(2+)</name>
        <dbReference type="ChEBI" id="CHEBI:18420"/>
        <label>2</label>
    </ligand>
</feature>
<evidence type="ECO:0000256" key="3">
    <source>
        <dbReference type="ARBA" id="ARBA00010941"/>
    </source>
</evidence>
<feature type="binding site" evidence="12">
    <location>
        <position position="223"/>
    </location>
    <ligand>
        <name>substrate</name>
    </ligand>
</feature>
<dbReference type="Gene3D" id="3.40.190.80">
    <property type="match status" value="1"/>
</dbReference>
<comment type="subcellular location">
    <subcellularLocation>
        <location evidence="12">Cytoplasm</location>
    </subcellularLocation>
</comment>
<evidence type="ECO:0000313" key="17">
    <source>
        <dbReference type="Proteomes" id="UP000319383"/>
    </source>
</evidence>
<dbReference type="GO" id="GO:0000287">
    <property type="term" value="F:magnesium ion binding"/>
    <property type="evidence" value="ECO:0007669"/>
    <property type="project" value="UniProtKB-UniRule"/>
</dbReference>
<evidence type="ECO:0000256" key="12">
    <source>
        <dbReference type="HAMAP-Rule" id="MF_01855"/>
    </source>
</evidence>
<dbReference type="AlphaFoldDB" id="A0A517ZP39"/>
<dbReference type="Pfam" id="PF18913">
    <property type="entry name" value="FBPase_C"/>
    <property type="match status" value="1"/>
</dbReference>
<evidence type="ECO:0000256" key="10">
    <source>
        <dbReference type="ARBA" id="ARBA00072069"/>
    </source>
</evidence>
<dbReference type="NCBIfam" id="NF006778">
    <property type="entry name" value="PRK09293.1-1"/>
    <property type="match status" value="1"/>
</dbReference>
<feature type="domain" description="Fructose-1-6-bisphosphatase class I N-terminal" evidence="14">
    <location>
        <begin position="17"/>
        <end position="209"/>
    </location>
</feature>
<sequence>MAYTSRAMESSKPSITTVQQHILAEQRKYSPAASGSFSWLLSGITLATKMTESRVRRAGLLEVAGAAGAINVQGEAQQILDVYADQALIHCLGVRENVAVIASEENEEAIMFDGRSGEGKYVVVFDPLDGSSNIDVNVSVGTIFSILSMPKDLPKDADPREAVLQPGVKQIAAGYVVYGSSTILVYTTGHGVHGFTLDPSVGAYVLSHENIRMPTSGTYYSSNDGYWESFPQPYRDFITDLRSGVHGQSYALRYIGSLVADFHRTLLKGGIFLYPPTEKNPDGKLRLLYEANPIAFIAEQAGGIASDGMQRVMDIQPEEIHQRTPFIVGGPLEMAAFSQAMEATV</sequence>
<dbReference type="HAMAP" id="MF_01855">
    <property type="entry name" value="FBPase_class1"/>
    <property type="match status" value="1"/>
</dbReference>
<evidence type="ECO:0000259" key="14">
    <source>
        <dbReference type="Pfam" id="PF00316"/>
    </source>
</evidence>
<feature type="domain" description="Fructose-1-6-bisphosphatase class 1 C-terminal" evidence="15">
    <location>
        <begin position="213"/>
        <end position="341"/>
    </location>
</feature>
<feature type="binding site" evidence="12">
    <location>
        <position position="284"/>
    </location>
    <ligand>
        <name>substrate</name>
    </ligand>
</feature>
<comment type="caution">
    <text evidence="12">Lacks conserved residue(s) required for the propagation of feature annotation.</text>
</comment>
<dbReference type="InterPro" id="IPR033391">
    <property type="entry name" value="FBPase_N"/>
</dbReference>
<dbReference type="GO" id="GO:0006094">
    <property type="term" value="P:gluconeogenesis"/>
    <property type="evidence" value="ECO:0007669"/>
    <property type="project" value="UniProtKB-UniRule"/>
</dbReference>
<evidence type="ECO:0000259" key="15">
    <source>
        <dbReference type="Pfam" id="PF18913"/>
    </source>
</evidence>
<dbReference type="GO" id="GO:0042132">
    <property type="term" value="F:fructose 1,6-bisphosphate 1-phosphatase activity"/>
    <property type="evidence" value="ECO:0007669"/>
    <property type="project" value="UniProtKB-UniRule"/>
</dbReference>
<evidence type="ECO:0000256" key="9">
    <source>
        <dbReference type="ARBA" id="ARBA00023277"/>
    </source>
</evidence>
<dbReference type="PANTHER" id="PTHR11556:SF35">
    <property type="entry name" value="SEDOHEPTULOSE-1,7-BISPHOSPHATASE, CHLOROPLASTIC"/>
    <property type="match status" value="1"/>
</dbReference>
<keyword evidence="7 12" id="KW-0378">Hydrolase</keyword>
<proteinExistence type="inferred from homology"/>
<feature type="binding site" evidence="12">
    <location>
        <position position="129"/>
    </location>
    <ligand>
        <name>Mg(2+)</name>
        <dbReference type="ChEBI" id="CHEBI:18420"/>
        <label>2</label>
    </ligand>
</feature>
<organism evidence="16 17">
    <name type="scientific">Symmachiella dynata</name>
    <dbReference type="NCBI Taxonomy" id="2527995"/>
    <lineage>
        <taxon>Bacteria</taxon>
        <taxon>Pseudomonadati</taxon>
        <taxon>Planctomycetota</taxon>
        <taxon>Planctomycetia</taxon>
        <taxon>Planctomycetales</taxon>
        <taxon>Planctomycetaceae</taxon>
        <taxon>Symmachiella</taxon>
    </lineage>
</organism>
<evidence type="ECO:0000256" key="2">
    <source>
        <dbReference type="ARBA" id="ARBA00005215"/>
    </source>
</evidence>
<evidence type="ECO:0000256" key="13">
    <source>
        <dbReference type="RuleBase" id="RU000508"/>
    </source>
</evidence>
<dbReference type="GO" id="GO:0005829">
    <property type="term" value="C:cytosol"/>
    <property type="evidence" value="ECO:0007669"/>
    <property type="project" value="TreeGrafter"/>
</dbReference>
<dbReference type="EMBL" id="CP036276">
    <property type="protein sequence ID" value="QDU44221.1"/>
    <property type="molecule type" value="Genomic_DNA"/>
</dbReference>
<comment type="similarity">
    <text evidence="3 12 13">Belongs to the FBPase class 1 family.</text>
</comment>
<evidence type="ECO:0000256" key="5">
    <source>
        <dbReference type="ARBA" id="ARBA00022490"/>
    </source>
</evidence>
<dbReference type="SUPFAM" id="SSF56655">
    <property type="entry name" value="Carbohydrate phosphatase"/>
    <property type="match status" value="1"/>
</dbReference>
<dbReference type="InterPro" id="IPR028343">
    <property type="entry name" value="FBPtase"/>
</dbReference>
<feature type="binding site" evidence="12">
    <location>
        <position position="126"/>
    </location>
    <ligand>
        <name>Mg(2+)</name>
        <dbReference type="ChEBI" id="CHEBI:18420"/>
        <label>2</label>
    </ligand>
</feature>
<dbReference type="Proteomes" id="UP000319383">
    <property type="component" value="Chromosome"/>
</dbReference>
<keyword evidence="8 12" id="KW-0460">Magnesium</keyword>
<dbReference type="PROSITE" id="PS00124">
    <property type="entry name" value="FBPASE"/>
    <property type="match status" value="1"/>
</dbReference>
<evidence type="ECO:0000256" key="1">
    <source>
        <dbReference type="ARBA" id="ARBA00001273"/>
    </source>
</evidence>
<reference evidence="16 17" key="1">
    <citation type="submission" date="2019-02" db="EMBL/GenBank/DDBJ databases">
        <title>Deep-cultivation of Planctomycetes and their phenomic and genomic characterization uncovers novel biology.</title>
        <authorList>
            <person name="Wiegand S."/>
            <person name="Jogler M."/>
            <person name="Boedeker C."/>
            <person name="Pinto D."/>
            <person name="Vollmers J."/>
            <person name="Rivas-Marin E."/>
            <person name="Kohn T."/>
            <person name="Peeters S.H."/>
            <person name="Heuer A."/>
            <person name="Rast P."/>
            <person name="Oberbeckmann S."/>
            <person name="Bunk B."/>
            <person name="Jeske O."/>
            <person name="Meyerdierks A."/>
            <person name="Storesund J.E."/>
            <person name="Kallscheuer N."/>
            <person name="Luecker S."/>
            <person name="Lage O.M."/>
            <person name="Pohl T."/>
            <person name="Merkel B.J."/>
            <person name="Hornburger P."/>
            <person name="Mueller R.-W."/>
            <person name="Bruemmer F."/>
            <person name="Labrenz M."/>
            <person name="Spormann A.M."/>
            <person name="Op den Camp H."/>
            <person name="Overmann J."/>
            <person name="Amann R."/>
            <person name="Jetten M.S.M."/>
            <person name="Mascher T."/>
            <person name="Medema M.H."/>
            <person name="Devos D.P."/>
            <person name="Kaster A.-K."/>
            <person name="Ovreas L."/>
            <person name="Rohde M."/>
            <person name="Galperin M.Y."/>
            <person name="Jogler C."/>
        </authorList>
    </citation>
    <scope>NUCLEOTIDE SEQUENCE [LARGE SCALE GENOMIC DNA]</scope>
    <source>
        <strain evidence="16 17">Mal52</strain>
    </source>
</reference>
<dbReference type="Pfam" id="PF00316">
    <property type="entry name" value="FBPase"/>
    <property type="match status" value="1"/>
</dbReference>
<dbReference type="GO" id="GO:0006000">
    <property type="term" value="P:fructose metabolic process"/>
    <property type="evidence" value="ECO:0007669"/>
    <property type="project" value="TreeGrafter"/>
</dbReference>
<dbReference type="InterPro" id="IPR044015">
    <property type="entry name" value="FBPase_C_dom"/>
</dbReference>
<dbReference type="KEGG" id="sdyn:Mal52_26990"/>
<dbReference type="EC" id="3.1.3.11" evidence="4 12"/>
<dbReference type="GO" id="GO:0005986">
    <property type="term" value="P:sucrose biosynthetic process"/>
    <property type="evidence" value="ECO:0007669"/>
    <property type="project" value="TreeGrafter"/>
</dbReference>
<dbReference type="RefSeq" id="WP_197533905.1">
    <property type="nucleotide sequence ID" value="NZ_CAXBED010000002.1"/>
</dbReference>
<comment type="subunit">
    <text evidence="12">Homotetramer.</text>
</comment>
<dbReference type="FunFam" id="3.30.540.10:FF:000002">
    <property type="entry name" value="Fructose-1,6-bisphosphatase class 1"/>
    <property type="match status" value="1"/>
</dbReference>
<dbReference type="PIRSF" id="PIRSF000904">
    <property type="entry name" value="FBPtase_SBPase"/>
    <property type="match status" value="1"/>
</dbReference>
<dbReference type="Gene3D" id="3.30.540.10">
    <property type="entry name" value="Fructose-1,6-Bisphosphatase, subunit A, domain 1"/>
    <property type="match status" value="1"/>
</dbReference>
<comment type="catalytic activity">
    <reaction evidence="1 12">
        <text>beta-D-fructose 1,6-bisphosphate + H2O = beta-D-fructose 6-phosphate + phosphate</text>
        <dbReference type="Rhea" id="RHEA:11064"/>
        <dbReference type="ChEBI" id="CHEBI:15377"/>
        <dbReference type="ChEBI" id="CHEBI:32966"/>
        <dbReference type="ChEBI" id="CHEBI:43474"/>
        <dbReference type="ChEBI" id="CHEBI:57634"/>
        <dbReference type="EC" id="3.1.3.11"/>
    </reaction>
</comment>
<dbReference type="GO" id="GO:0006002">
    <property type="term" value="P:fructose 6-phosphate metabolic process"/>
    <property type="evidence" value="ECO:0007669"/>
    <property type="project" value="TreeGrafter"/>
</dbReference>
<dbReference type="PANTHER" id="PTHR11556">
    <property type="entry name" value="FRUCTOSE-1,6-BISPHOSPHATASE-RELATED"/>
    <property type="match status" value="1"/>
</dbReference>
<comment type="cofactor">
    <cofactor evidence="12">
        <name>Mg(2+)</name>
        <dbReference type="ChEBI" id="CHEBI:18420"/>
    </cofactor>
    <text evidence="12">Binds 2 magnesium ions per subunit.</text>
</comment>
<accession>A0A517ZP39</accession>
<evidence type="ECO:0000256" key="11">
    <source>
        <dbReference type="ARBA" id="ARBA00081210"/>
    </source>
</evidence>
<dbReference type="GO" id="GO:0030388">
    <property type="term" value="P:fructose 1,6-bisphosphate metabolic process"/>
    <property type="evidence" value="ECO:0007669"/>
    <property type="project" value="TreeGrafter"/>
</dbReference>
<dbReference type="InterPro" id="IPR000146">
    <property type="entry name" value="FBPase_class-1"/>
</dbReference>
<gene>
    <name evidence="16" type="primary">fbp_2</name>
    <name evidence="12" type="synonym">fbp</name>
    <name evidence="16" type="ORF">Mal52_26990</name>
</gene>
<keyword evidence="5 12" id="KW-0963">Cytoplasm</keyword>
<feature type="binding site" evidence="12">
    <location>
        <position position="128"/>
    </location>
    <ligand>
        <name>Mg(2+)</name>
        <dbReference type="ChEBI" id="CHEBI:18420"/>
        <label>1</label>
    </ligand>
</feature>
<keyword evidence="6 12" id="KW-0479">Metal-binding</keyword>
<comment type="pathway">
    <text evidence="2">Carbohydrate biosynthesis; Calvin cycle.</text>
</comment>
<dbReference type="PIRSF" id="PIRSF500210">
    <property type="entry name" value="FBPtase"/>
    <property type="match status" value="1"/>
</dbReference>
<keyword evidence="9 12" id="KW-0119">Carbohydrate metabolism</keyword>
<evidence type="ECO:0000256" key="7">
    <source>
        <dbReference type="ARBA" id="ARBA00022801"/>
    </source>
</evidence>
<name>A0A517ZP39_9PLAN</name>
<dbReference type="InterPro" id="IPR020548">
    <property type="entry name" value="Fructose_bisphosphatase_AS"/>
</dbReference>
<protein>
    <recommendedName>
        <fullName evidence="10 12">Fructose-1,6-bisphosphatase class 1</fullName>
        <shortName evidence="12">FBPase class 1</shortName>
        <ecNumber evidence="4 12">3.1.3.11</ecNumber>
    </recommendedName>
    <alternativeName>
        <fullName evidence="11 12">D-fructose-1,6-bisphosphate 1-phosphohydrolase class 1</fullName>
    </alternativeName>
</protein>
<feature type="binding site" evidence="12">
    <location>
        <position position="104"/>
    </location>
    <ligand>
        <name>Mg(2+)</name>
        <dbReference type="ChEBI" id="CHEBI:18420"/>
        <label>1</label>
    </ligand>
</feature>
<feature type="binding site" evidence="12">
    <location>
        <position position="126"/>
    </location>
    <ligand>
        <name>Mg(2+)</name>
        <dbReference type="ChEBI" id="CHEBI:18420"/>
        <label>1</label>
    </ligand>
</feature>
<evidence type="ECO:0000256" key="8">
    <source>
        <dbReference type="ARBA" id="ARBA00022842"/>
    </source>
</evidence>
<feature type="binding site" evidence="12">
    <location>
        <begin position="129"/>
        <end position="132"/>
    </location>
    <ligand>
        <name>substrate</name>
    </ligand>
</feature>
<feature type="binding site" evidence="12">
    <location>
        <position position="254"/>
    </location>
    <ligand>
        <name>substrate</name>
    </ligand>
</feature>
<dbReference type="CDD" id="cd00354">
    <property type="entry name" value="FBPase"/>
    <property type="match status" value="1"/>
</dbReference>
<evidence type="ECO:0000256" key="4">
    <source>
        <dbReference type="ARBA" id="ARBA00013093"/>
    </source>
</evidence>
<dbReference type="PRINTS" id="PR00115">
    <property type="entry name" value="F16BPHPHTASE"/>
</dbReference>